<proteinExistence type="predicted"/>
<reference evidence="4 5" key="2">
    <citation type="submission" date="2014-07" db="EMBL/GenBank/DDBJ databases">
        <authorList>
            <person name="Zhang J.E."/>
            <person name="Yang H."/>
            <person name="Guo J."/>
            <person name="Deng Z."/>
            <person name="Luo H."/>
            <person name="Luo M."/>
            <person name="Zhao B."/>
        </authorList>
    </citation>
    <scope>NUCLEOTIDE SEQUENCE [LARGE SCALE GENOMIC DNA]</scope>
    <source>
        <strain evidence="4">ATCC 10762</strain>
        <strain evidence="5">ATCC 10762 / DSM 40127 / CCM 3239 / JCM 4008 / LMG 5968 / NBRC 12843 / NCIMB 8234 / A-377</strain>
    </source>
</reference>
<evidence type="ECO:0000256" key="1">
    <source>
        <dbReference type="SAM" id="MobiDB-lite"/>
    </source>
</evidence>
<evidence type="ECO:0000313" key="5">
    <source>
        <dbReference type="Proteomes" id="UP000037395"/>
    </source>
</evidence>
<dbReference type="KEGG" id="kau:B6264_24760"/>
<feature type="compositionally biased region" description="Polar residues" evidence="1">
    <location>
        <begin position="1"/>
        <end position="11"/>
    </location>
</feature>
<organism evidence="4 5">
    <name type="scientific">Kitasatospora aureofaciens</name>
    <name type="common">Streptomyces aureofaciens</name>
    <dbReference type="NCBI Taxonomy" id="1894"/>
    <lineage>
        <taxon>Bacteria</taxon>
        <taxon>Bacillati</taxon>
        <taxon>Actinomycetota</taxon>
        <taxon>Actinomycetes</taxon>
        <taxon>Kitasatosporales</taxon>
        <taxon>Streptomycetaceae</taxon>
        <taxon>Kitasatospora</taxon>
    </lineage>
</organism>
<keyword evidence="2" id="KW-0472">Membrane</keyword>
<reference evidence="4" key="4">
    <citation type="submission" date="2016-08" db="EMBL/GenBank/DDBJ databases">
        <title>Sequencing, Assembly and Comparative Genomics of S. aureofaciens ATCC 10762.</title>
        <authorList>
            <person name="Gradnigo J.S."/>
            <person name="Johnson N."/>
            <person name="Somerville G.A."/>
        </authorList>
    </citation>
    <scope>NUCLEOTIDE SEQUENCE [LARGE SCALE GENOMIC DNA]</scope>
    <source>
        <strain evidence="4">ATCC 10762</strain>
    </source>
</reference>
<gene>
    <name evidence="3" type="ORF">GCM10010502_64530</name>
    <name evidence="4" type="ORF">HS99_0004245</name>
</gene>
<dbReference type="RefSeq" id="WP_030556157.1">
    <property type="nucleotide sequence ID" value="NZ_BMUB01000025.1"/>
</dbReference>
<sequence>MNGINDSNPWQYTADPPPSPPTTPRSWWRRRWIPVAGLLALVLAVVAGYLAWPSPEPEIPAAQRAPFYRAVQSLFTEPVVNYRSAPAAGAPGWDLKVTGDGAVTGEVHEAGTRIPVLVVDGRTYVKPPTSLLGSLPGGTSGESLDGKWVTGVPSLSRLVPQGVSSPADLAGRLWAALEDSDFPAPSDPGTRVGSQKALAIRTAEGVLYVSAEAPYRVLRLDPSATAGSPRADAVPAALRAGVPALNLAAATGPLDLGPSSSGDVDRTYAELIERTGELSGAVDLGVDFNFNQTGNLNCSESCTVTENVTTRTTAKPGVKVSGTVTAVMNAEVTVNGRAGGGCSQSASLPVNGSGTMTCLAAGTAPVVAQIRAEKQREADQQAQATGRSVNLQYSLDFRARVRITAMAVGQAELDRTVQAQRKQRDAAVKQAERRADCAGTGRASAPGVRSRGATAVRAGLTPRVLSPAEAPTPGQECTTTVYRVQSDHPDSKRLVVDKNGNVSVQGNGNLYLNMSGDITHSQAFRGGSGQIIAFDVPSSRVTRLLDAALPQRMPRGYPGTRREWNQARKNAPEIADPKVSPGLIGLPTDLIDDFIDSIVPGSGRIIR</sequence>
<feature type="region of interest" description="Disordered" evidence="1">
    <location>
        <begin position="1"/>
        <end position="24"/>
    </location>
</feature>
<protein>
    <submittedName>
        <fullName evidence="4">Uncharacterized protein</fullName>
    </submittedName>
</protein>
<evidence type="ECO:0000256" key="2">
    <source>
        <dbReference type="SAM" id="Phobius"/>
    </source>
</evidence>
<accession>A0A8H9LYJ4</accession>
<reference evidence="3" key="1">
    <citation type="journal article" date="2014" name="Int. J. Syst. Evol. Microbiol.">
        <title>Complete genome sequence of Corynebacterium casei LMG S-19264T (=DSM 44701T), isolated from a smear-ripened cheese.</title>
        <authorList>
            <consortium name="US DOE Joint Genome Institute (JGI-PGF)"/>
            <person name="Walter F."/>
            <person name="Albersmeier A."/>
            <person name="Kalinowski J."/>
            <person name="Ruckert C."/>
        </authorList>
    </citation>
    <scope>NUCLEOTIDE SEQUENCE</scope>
    <source>
        <strain evidence="3">JCM 4434</strain>
    </source>
</reference>
<dbReference type="EMBL" id="BMUB01000025">
    <property type="protein sequence ID" value="GGV01096.1"/>
    <property type="molecule type" value="Genomic_DNA"/>
</dbReference>
<comment type="caution">
    <text evidence="4">The sequence shown here is derived from an EMBL/GenBank/DDBJ whole genome shotgun (WGS) entry which is preliminary data.</text>
</comment>
<keyword evidence="2" id="KW-0812">Transmembrane</keyword>
<dbReference type="Proteomes" id="UP000037395">
    <property type="component" value="Unassembled WGS sequence"/>
</dbReference>
<keyword evidence="2" id="KW-1133">Transmembrane helix</keyword>
<name>A0A1E7N8M0_KITAU</name>
<feature type="region of interest" description="Disordered" evidence="1">
    <location>
        <begin position="431"/>
        <end position="454"/>
    </location>
</feature>
<evidence type="ECO:0000313" key="3">
    <source>
        <dbReference type="EMBL" id="GGV01096.1"/>
    </source>
</evidence>
<dbReference type="GeneID" id="97489369"/>
<feature type="transmembrane region" description="Helical" evidence="2">
    <location>
        <begin position="32"/>
        <end position="52"/>
    </location>
</feature>
<dbReference type="OrthoDB" id="4499611at2"/>
<keyword evidence="5" id="KW-1185">Reference proteome</keyword>
<evidence type="ECO:0000313" key="4">
    <source>
        <dbReference type="EMBL" id="OEV37045.1"/>
    </source>
</evidence>
<accession>A0A1E7N8M0</accession>
<reference evidence="5" key="3">
    <citation type="submission" date="2016-08" db="EMBL/GenBank/DDBJ databases">
        <title>Sequencing, assembly and comparative genomics of S. aureofaciens ATCC 10762.</title>
        <authorList>
            <person name="Gradnigo J.S."/>
            <person name="Johnson N."/>
            <person name="Somerville G.A."/>
        </authorList>
    </citation>
    <scope>NUCLEOTIDE SEQUENCE [LARGE SCALE GENOMIC DNA]</scope>
    <source>
        <strain evidence="5">ATCC 10762 / DSM 40127 / CCM 3239 / JCM 4008 / LMG 5968 / NBRC 12843 / NCIMB 8234 / A-377</strain>
    </source>
</reference>
<dbReference type="Proteomes" id="UP000610124">
    <property type="component" value="Unassembled WGS sequence"/>
</dbReference>
<reference evidence="3" key="5">
    <citation type="submission" date="2020-09" db="EMBL/GenBank/DDBJ databases">
        <authorList>
            <person name="Sun Q."/>
            <person name="Ohkuma M."/>
        </authorList>
    </citation>
    <scope>NUCLEOTIDE SEQUENCE</scope>
    <source>
        <strain evidence="3">JCM 4434</strain>
    </source>
</reference>
<dbReference type="AlphaFoldDB" id="A0A1E7N8M0"/>
<dbReference type="EMBL" id="JPRF03000021">
    <property type="protein sequence ID" value="OEV37045.1"/>
    <property type="molecule type" value="Genomic_DNA"/>
</dbReference>